<evidence type="ECO:0000256" key="1">
    <source>
        <dbReference type="ARBA" id="ARBA00004167"/>
    </source>
</evidence>
<feature type="transmembrane region" description="Helical" evidence="7">
    <location>
        <begin position="6"/>
        <end position="25"/>
    </location>
</feature>
<keyword evidence="5 7" id="KW-0472">Membrane</keyword>
<keyword evidence="7" id="KW-1133">Transmembrane helix</keyword>
<evidence type="ECO:0000256" key="7">
    <source>
        <dbReference type="SAM" id="Phobius"/>
    </source>
</evidence>
<accession>A0A172XXL3</accession>
<dbReference type="CDD" id="cd03399">
    <property type="entry name" value="SPFH_flotillin"/>
    <property type="match status" value="1"/>
</dbReference>
<organism evidence="9 10">
    <name type="scientific">Chryseobacterium glaciei</name>
    <dbReference type="NCBI Taxonomy" id="1685010"/>
    <lineage>
        <taxon>Bacteria</taxon>
        <taxon>Pseudomonadati</taxon>
        <taxon>Bacteroidota</taxon>
        <taxon>Flavobacteriia</taxon>
        <taxon>Flavobacteriales</taxon>
        <taxon>Weeksellaceae</taxon>
        <taxon>Chryseobacterium group</taxon>
        <taxon>Chryseobacterium</taxon>
    </lineage>
</organism>
<evidence type="ECO:0000256" key="6">
    <source>
        <dbReference type="SAM" id="MobiDB-lite"/>
    </source>
</evidence>
<dbReference type="GO" id="GO:0005886">
    <property type="term" value="C:plasma membrane"/>
    <property type="evidence" value="ECO:0007669"/>
    <property type="project" value="UniProtKB-SubCell"/>
</dbReference>
<comment type="similarity">
    <text evidence="3">Belongs to the band 7/mec-2 family. Flotillin subfamily.</text>
</comment>
<dbReference type="OrthoDB" id="9786220at2"/>
<evidence type="ECO:0000256" key="2">
    <source>
        <dbReference type="ARBA" id="ARBA00004236"/>
    </source>
</evidence>
<gene>
    <name evidence="9" type="ORF">A0O34_14305</name>
</gene>
<evidence type="ECO:0000259" key="8">
    <source>
        <dbReference type="SMART" id="SM00244"/>
    </source>
</evidence>
<reference evidence="9 10" key="1">
    <citation type="submission" date="2016-04" db="EMBL/GenBank/DDBJ databases">
        <title>Complete Genome Sequence of Chryseobacterium sp. IHBB 10212.</title>
        <authorList>
            <person name="Pal M."/>
            <person name="Swarnkar M.K."/>
            <person name="Kaushal K."/>
            <person name="Chhibber S."/>
            <person name="Singh A.K."/>
            <person name="Gulati A."/>
        </authorList>
    </citation>
    <scope>NUCLEOTIDE SEQUENCE [LARGE SCALE GENOMIC DNA]</scope>
    <source>
        <strain evidence="9 10">IHBB 10212</strain>
    </source>
</reference>
<dbReference type="InterPro" id="IPR001107">
    <property type="entry name" value="Band_7"/>
</dbReference>
<proteinExistence type="inferred from homology"/>
<dbReference type="Pfam" id="PF01145">
    <property type="entry name" value="Band_7"/>
    <property type="match status" value="1"/>
</dbReference>
<dbReference type="SMART" id="SM00244">
    <property type="entry name" value="PHB"/>
    <property type="match status" value="1"/>
</dbReference>
<keyword evidence="4" id="KW-1003">Cell membrane</keyword>
<dbReference type="AlphaFoldDB" id="A0A172XXL3"/>
<feature type="domain" description="Band 7" evidence="8">
    <location>
        <begin position="26"/>
        <end position="194"/>
    </location>
</feature>
<dbReference type="RefSeq" id="WP_066755737.1">
    <property type="nucleotide sequence ID" value="NZ_CP015199.1"/>
</dbReference>
<dbReference type="PANTHER" id="PTHR13806:SF31">
    <property type="entry name" value="FLOTILLIN-LIKE PROTEIN 1-RELATED"/>
    <property type="match status" value="1"/>
</dbReference>
<dbReference type="Gene3D" id="3.30.479.30">
    <property type="entry name" value="Band 7 domain"/>
    <property type="match status" value="1"/>
</dbReference>
<dbReference type="STRING" id="1685010.A0O34_14305"/>
<evidence type="ECO:0000313" key="9">
    <source>
        <dbReference type="EMBL" id="ANF51602.1"/>
    </source>
</evidence>
<dbReference type="SUPFAM" id="SSF117892">
    <property type="entry name" value="Band 7/SPFH domain"/>
    <property type="match status" value="1"/>
</dbReference>
<dbReference type="InterPro" id="IPR027705">
    <property type="entry name" value="Flotillin_fam"/>
</dbReference>
<evidence type="ECO:0000256" key="4">
    <source>
        <dbReference type="ARBA" id="ARBA00022475"/>
    </source>
</evidence>
<evidence type="ECO:0000313" key="10">
    <source>
        <dbReference type="Proteomes" id="UP000077824"/>
    </source>
</evidence>
<keyword evidence="10" id="KW-1185">Reference proteome</keyword>
<evidence type="ECO:0000256" key="3">
    <source>
        <dbReference type="ARBA" id="ARBA00007161"/>
    </source>
</evidence>
<sequence>MAIPGTLILIVVIVFVLFVTFLALISRYKRCPSDKILVIYGKTGGSSAKCIHGGGAFVWPVIQDYAYLDLKPISIEANLTNALSRQNIRVDVPCRFTIAISTEPDSMGNAAERLLGLAQEQIQELSKDILFGQLRLVIATMTIEEINSDRDKFLDNISKNVDTELKKIGLKLINVNVTDIRDESGYIEALGKEAAAKAINEAIISVAEQTKIGETGKAIADREKDTQIAETQRDRDVKIAITQKDREVSIASAMKDESIGKAEAAKEARIATSLANSIAVKGENEAKITIANSDAERREKEAEALRIATAAEKVQAARSLEESYLAEQKAETARAERERSTQQANIVVHAEIAKQKAIIDAQAEAEKIRVQAKGEADAIFAKMEAEAKGLYEILTKQAEGYDKIIQAAGGDTNSAFQLLLIEKLPELVKTQVEAVKNIKIDKITVWDSGNGQDGGTSTSNFVSGMMKSVPPLNDLFNMAGLNLPEYLKGKPEEVQKEIITVVEKKEKKNFDDMTSGNDAPKGDIPQA</sequence>
<evidence type="ECO:0000256" key="5">
    <source>
        <dbReference type="ARBA" id="ARBA00023136"/>
    </source>
</evidence>
<keyword evidence="7" id="KW-0812">Transmembrane</keyword>
<dbReference type="PANTHER" id="PTHR13806">
    <property type="entry name" value="FLOTILLIN-RELATED"/>
    <property type="match status" value="1"/>
</dbReference>
<name>A0A172XXL3_9FLAO</name>
<comment type="subcellular location">
    <subcellularLocation>
        <location evidence="2">Cell membrane</location>
    </subcellularLocation>
    <subcellularLocation>
        <location evidence="1">Membrane</location>
        <topology evidence="1">Single-pass membrane protein</topology>
    </subcellularLocation>
</comment>
<dbReference type="InterPro" id="IPR036013">
    <property type="entry name" value="Band_7/SPFH_dom_sf"/>
</dbReference>
<dbReference type="EMBL" id="CP015199">
    <property type="protein sequence ID" value="ANF51602.1"/>
    <property type="molecule type" value="Genomic_DNA"/>
</dbReference>
<protein>
    <submittedName>
        <fullName evidence="9">Flotillin</fullName>
    </submittedName>
</protein>
<dbReference type="KEGG" id="chh:A0O34_14305"/>
<feature type="region of interest" description="Disordered" evidence="6">
    <location>
        <begin position="507"/>
        <end position="527"/>
    </location>
</feature>
<dbReference type="Proteomes" id="UP000077824">
    <property type="component" value="Chromosome"/>
</dbReference>